<dbReference type="GO" id="GO:0042126">
    <property type="term" value="P:nitrate metabolic process"/>
    <property type="evidence" value="ECO:0007669"/>
    <property type="project" value="TreeGrafter"/>
</dbReference>
<dbReference type="PROSITE" id="PS51340">
    <property type="entry name" value="MOSC"/>
    <property type="match status" value="1"/>
</dbReference>
<dbReference type="EMBL" id="JAGXEW010000005">
    <property type="protein sequence ID" value="KAK1171451.1"/>
    <property type="molecule type" value="Genomic_DNA"/>
</dbReference>
<comment type="caution">
    <text evidence="3">The sequence shown here is derived from an EMBL/GenBank/DDBJ whole genome shotgun (WGS) entry which is preliminary data.</text>
</comment>
<reference evidence="3" key="1">
    <citation type="submission" date="2022-02" db="EMBL/GenBank/DDBJ databases">
        <title>Atlantic sturgeon de novo genome assembly.</title>
        <authorList>
            <person name="Stock M."/>
            <person name="Klopp C."/>
            <person name="Guiguen Y."/>
            <person name="Cabau C."/>
            <person name="Parinello H."/>
            <person name="Santidrian Yebra-Pimentel E."/>
            <person name="Kuhl H."/>
            <person name="Dirks R.P."/>
            <person name="Guessner J."/>
            <person name="Wuertz S."/>
            <person name="Du K."/>
            <person name="Schartl M."/>
        </authorList>
    </citation>
    <scope>NUCLEOTIDE SEQUENCE</scope>
    <source>
        <strain evidence="3">STURGEONOMICS-FGT-2020</strain>
        <tissue evidence="3">Whole blood</tissue>
    </source>
</reference>
<dbReference type="GO" id="GO:0030170">
    <property type="term" value="F:pyridoxal phosphate binding"/>
    <property type="evidence" value="ECO:0007669"/>
    <property type="project" value="InterPro"/>
</dbReference>
<keyword evidence="1" id="KW-0472">Membrane</keyword>
<protein>
    <submittedName>
        <fullName evidence="3">Mitochondrial amidoxime-reducing component 1</fullName>
    </submittedName>
</protein>
<evidence type="ECO:0000256" key="1">
    <source>
        <dbReference type="SAM" id="Phobius"/>
    </source>
</evidence>
<dbReference type="Pfam" id="PF03476">
    <property type="entry name" value="MOSC_N"/>
    <property type="match status" value="1"/>
</dbReference>
<keyword evidence="1" id="KW-0812">Transmembrane</keyword>
<proteinExistence type="predicted"/>
<dbReference type="Proteomes" id="UP001230051">
    <property type="component" value="Unassembled WGS sequence"/>
</dbReference>
<accession>A0AAD8GBM9</accession>
<gene>
    <name evidence="3" type="primary">mtarc1</name>
    <name evidence="3" type="ORF">AOXY_G6274</name>
</gene>
<name>A0AAD8GBM9_ACIOX</name>
<dbReference type="InterPro" id="IPR011037">
    <property type="entry name" value="Pyrv_Knase-like_insert_dom_sf"/>
</dbReference>
<dbReference type="PANTHER" id="PTHR14237:SF19">
    <property type="entry name" value="MITOCHONDRIAL AMIDOXIME REDUCING COMPONENT 1"/>
    <property type="match status" value="1"/>
</dbReference>
<evidence type="ECO:0000259" key="2">
    <source>
        <dbReference type="PROSITE" id="PS51340"/>
    </source>
</evidence>
<evidence type="ECO:0000313" key="4">
    <source>
        <dbReference type="Proteomes" id="UP001230051"/>
    </source>
</evidence>
<feature type="transmembrane region" description="Helical" evidence="1">
    <location>
        <begin position="20"/>
        <end position="39"/>
    </location>
</feature>
<dbReference type="GO" id="GO:0030151">
    <property type="term" value="F:molybdenum ion binding"/>
    <property type="evidence" value="ECO:0007669"/>
    <property type="project" value="InterPro"/>
</dbReference>
<dbReference type="SUPFAM" id="SSF141673">
    <property type="entry name" value="MOSC N-terminal domain-like"/>
    <property type="match status" value="1"/>
</dbReference>
<dbReference type="Pfam" id="PF03473">
    <property type="entry name" value="MOSC"/>
    <property type="match status" value="1"/>
</dbReference>
<evidence type="ECO:0000313" key="3">
    <source>
        <dbReference type="EMBL" id="KAK1171451.1"/>
    </source>
</evidence>
<dbReference type="GO" id="GO:0008940">
    <property type="term" value="F:nitrate reductase activity"/>
    <property type="evidence" value="ECO:0007669"/>
    <property type="project" value="TreeGrafter"/>
</dbReference>
<keyword evidence="4" id="KW-1185">Reference proteome</keyword>
<dbReference type="SUPFAM" id="SSF50800">
    <property type="entry name" value="PK beta-barrel domain-like"/>
    <property type="match status" value="1"/>
</dbReference>
<dbReference type="GO" id="GO:0005743">
    <property type="term" value="C:mitochondrial inner membrane"/>
    <property type="evidence" value="ECO:0007669"/>
    <property type="project" value="TreeGrafter"/>
</dbReference>
<dbReference type="GO" id="GO:0043546">
    <property type="term" value="F:molybdopterin cofactor binding"/>
    <property type="evidence" value="ECO:0007669"/>
    <property type="project" value="TreeGrafter"/>
</dbReference>
<dbReference type="AlphaFoldDB" id="A0AAD8GBM9"/>
<keyword evidence="1" id="KW-1133">Transmembrane helix</keyword>
<sequence length="332" mass="37561">MSQFGNLVQICSQNRKGLLYAAGVGLGIIGVGILIKSLLKRRQRKLIQVGVVSQLCIYPIKSCKGVSVNTAECLEMGLKHGELRDRHWLVIQEDGHKVTGRQAPRLVLITASSDDVYLYLNAAEMEELRVPLKLSRSNSLKDCRVWGSDIQGRDCGDEASRWITRYLNNEKTFHLVQYELDMQPRRPHDTEKSFKPKDKIAYPDSSPIMLLSEASLEDLNTRLEKVVEMRNFRPSIVVTGCDAYAEDSWDEIQIGSTCLRRVMACGRCIFTTVDPETGVIDRKQPLETLKSYRKCDPSEQHLYKSSPLFGQCYGVDQTGILHVGDPVYKITY</sequence>
<feature type="domain" description="MOSC" evidence="2">
    <location>
        <begin position="182"/>
        <end position="330"/>
    </location>
</feature>
<dbReference type="InterPro" id="IPR005302">
    <property type="entry name" value="MoCF_Sase_C"/>
</dbReference>
<dbReference type="PANTHER" id="PTHR14237">
    <property type="entry name" value="MOLYBDOPTERIN COFACTOR SULFURASE MOSC"/>
    <property type="match status" value="1"/>
</dbReference>
<dbReference type="InterPro" id="IPR005303">
    <property type="entry name" value="MOCOS_middle"/>
</dbReference>
<organism evidence="3 4">
    <name type="scientific">Acipenser oxyrinchus oxyrinchus</name>
    <dbReference type="NCBI Taxonomy" id="40147"/>
    <lineage>
        <taxon>Eukaryota</taxon>
        <taxon>Metazoa</taxon>
        <taxon>Chordata</taxon>
        <taxon>Craniata</taxon>
        <taxon>Vertebrata</taxon>
        <taxon>Euteleostomi</taxon>
        <taxon>Actinopterygii</taxon>
        <taxon>Chondrostei</taxon>
        <taxon>Acipenseriformes</taxon>
        <taxon>Acipenseridae</taxon>
        <taxon>Acipenser</taxon>
    </lineage>
</organism>